<evidence type="ECO:0000259" key="1">
    <source>
        <dbReference type="PROSITE" id="PS51412"/>
    </source>
</evidence>
<dbReference type="AlphaFoldDB" id="A0A0N0E4S7"/>
<dbReference type="STRING" id="50340.PF66_01940"/>
<evidence type="ECO:0000313" key="3">
    <source>
        <dbReference type="Proteomes" id="UP000037931"/>
    </source>
</evidence>
<dbReference type="InterPro" id="IPR020864">
    <property type="entry name" value="MACPF"/>
</dbReference>
<proteinExistence type="predicted"/>
<feature type="domain" description="MACPF" evidence="1">
    <location>
        <begin position="1"/>
        <end position="309"/>
    </location>
</feature>
<reference evidence="2 3" key="1">
    <citation type="journal article" date="2015" name="PLoS ONE">
        <title>Rice-Infecting Pseudomonas Genomes Are Highly Accessorized and Harbor Multiple Putative Virulence Mechanisms to Cause Sheath Brown Rot.</title>
        <authorList>
            <person name="Quibod I.L."/>
            <person name="Grande G."/>
            <person name="Oreiro E.G."/>
            <person name="Borja F.N."/>
            <person name="Dossa G.S."/>
            <person name="Mauleon R."/>
            <person name="Cruz C.V."/>
            <person name="Oliva R."/>
        </authorList>
    </citation>
    <scope>NUCLEOTIDE SEQUENCE [LARGE SCALE GENOMIC DNA]</scope>
    <source>
        <strain evidence="2 3">IRRI 6609</strain>
    </source>
</reference>
<dbReference type="PROSITE" id="PS51412">
    <property type="entry name" value="MACPF_2"/>
    <property type="match status" value="1"/>
</dbReference>
<protein>
    <submittedName>
        <fullName evidence="2">MAC/perforin domain-containing protein</fullName>
    </submittedName>
</protein>
<evidence type="ECO:0000313" key="2">
    <source>
        <dbReference type="EMBL" id="KPA91654.1"/>
    </source>
</evidence>
<dbReference type="RefSeq" id="WP_054062545.1">
    <property type="nucleotide sequence ID" value="NZ_JSYZ01000006.1"/>
</dbReference>
<sequence>MSSELTDISGSQLLGLGLNKLDWAGDSKECQKVGDTEFGKHPIKCLERTYNIGKHVTLDLVTQEDYFTESFSSHEEYERHSQSSVEAKGSYGAFSAGFKATFGSDISQLQEHDAALYSHTVRLWRLSLAVNPDNATDVFKSRVTELPEVFDPADARKFFNFFVDFGVDIVKEVVVGGSLNYAMTASKKYLSNKTSLKAMLEAEYGAFVSATASTATTEEVKSRIANRQSRLTTCGGTHSIDFSSINPQNYQPEFIKWRHSLIDSPRVVELKLSPIYLFVKDGPRRTALEDAYQWYTSYKAEIDATWSESVIVIGRDSRRSSPNAAANGPALRAVFIDNKSKQTSEAVHYPPAADAAPQAFEKFWDAMALLLNGKSEHKLLLTTERWPRDSRYYPNAAMREALLVHGATQATLTRWEILVRSMQPNFLAGLTYALAGNNLEDAGVDGVIAGFGDAGKDLRPRVKISARLSHDSFGRVKLVQTAKVLEDTQTVLYRLHNNTGDHPVLVADPQNKSRIAMQKTDASNPGQLWYMRELEKPYPEINHPILLINYETGSLLQGMQDQSDCRLHPIKPGRQEDDVIWDRRGDDIFHLLMVYHHGAGLCLTQVEKRAAVRRWREPHGMDWFRVQQQPQR</sequence>
<dbReference type="EMBL" id="JSYZ01000006">
    <property type="protein sequence ID" value="KPA91654.1"/>
    <property type="molecule type" value="Genomic_DNA"/>
</dbReference>
<name>A0A0N0E4S7_9PSED</name>
<gene>
    <name evidence="2" type="ORF">PF66_01940</name>
</gene>
<comment type="caution">
    <text evidence="2">The sequence shown here is derived from an EMBL/GenBank/DDBJ whole genome shotgun (WGS) entry which is preliminary data.</text>
</comment>
<dbReference type="PATRIC" id="fig|50340.43.peg.5293"/>
<dbReference type="Pfam" id="PF01823">
    <property type="entry name" value="MACPF"/>
    <property type="match status" value="1"/>
</dbReference>
<organism evidence="2 3">
    <name type="scientific">Pseudomonas asplenii</name>
    <dbReference type="NCBI Taxonomy" id="53407"/>
    <lineage>
        <taxon>Bacteria</taxon>
        <taxon>Pseudomonadati</taxon>
        <taxon>Pseudomonadota</taxon>
        <taxon>Gammaproteobacteria</taxon>
        <taxon>Pseudomonadales</taxon>
        <taxon>Pseudomonadaceae</taxon>
        <taxon>Pseudomonas</taxon>
    </lineage>
</organism>
<dbReference type="Proteomes" id="UP000037931">
    <property type="component" value="Unassembled WGS sequence"/>
</dbReference>
<accession>A0A0N0E4S7</accession>
<dbReference type="OrthoDB" id="9124642at2"/>
<keyword evidence="3" id="KW-1185">Reference proteome</keyword>